<dbReference type="InParanoid" id="A0A090MAE4"/>
<dbReference type="STRING" id="70448.A0A090MAE4"/>
<evidence type="ECO:0000256" key="1">
    <source>
        <dbReference type="SAM" id="Coils"/>
    </source>
</evidence>
<evidence type="ECO:0000313" key="3">
    <source>
        <dbReference type="EMBL" id="CEF99074.1"/>
    </source>
</evidence>
<feature type="coiled-coil region" evidence="1">
    <location>
        <begin position="733"/>
        <end position="809"/>
    </location>
</feature>
<feature type="region of interest" description="Disordered" evidence="2">
    <location>
        <begin position="351"/>
        <end position="426"/>
    </location>
</feature>
<name>A0A090MAE4_OSTTA</name>
<organism evidence="3 4">
    <name type="scientific">Ostreococcus tauri</name>
    <name type="common">Marine green alga</name>
    <dbReference type="NCBI Taxonomy" id="70448"/>
    <lineage>
        <taxon>Eukaryota</taxon>
        <taxon>Viridiplantae</taxon>
        <taxon>Chlorophyta</taxon>
        <taxon>Mamiellophyceae</taxon>
        <taxon>Mamiellales</taxon>
        <taxon>Bathycoccaceae</taxon>
        <taxon>Ostreococcus</taxon>
    </lineage>
</organism>
<feature type="region of interest" description="Disordered" evidence="2">
    <location>
        <begin position="140"/>
        <end position="165"/>
    </location>
</feature>
<evidence type="ECO:0000313" key="4">
    <source>
        <dbReference type="Proteomes" id="UP000009170"/>
    </source>
</evidence>
<proteinExistence type="predicted"/>
<gene>
    <name evidence="3" type="ORF">OT_ostta09g02420</name>
</gene>
<reference evidence="4" key="1">
    <citation type="journal article" date="2006" name="Proc. Natl. Acad. Sci. U.S.A.">
        <title>Genome analysis of the smallest free-living eukaryote Ostreococcus tauri unveils many unique features.</title>
        <authorList>
            <person name="Derelle E."/>
            <person name="Ferraz C."/>
            <person name="Rombauts S."/>
            <person name="Rouze P."/>
            <person name="Worden A.Z."/>
            <person name="Robbens S."/>
            <person name="Partensky F."/>
            <person name="Degroeve S."/>
            <person name="Echeynie S."/>
            <person name="Cooke R."/>
            <person name="Saeys Y."/>
            <person name="Wuyts J."/>
            <person name="Jabbari K."/>
            <person name="Bowler C."/>
            <person name="Panaud O."/>
            <person name="Piegu B."/>
            <person name="Ball S.G."/>
            <person name="Ral J.-P."/>
            <person name="Bouget F.-Y."/>
            <person name="Piganeau G."/>
            <person name="De Baets B."/>
            <person name="Picard A."/>
            <person name="Delseny M."/>
            <person name="Demaille J."/>
            <person name="Van de Peer Y."/>
            <person name="Moreau H."/>
        </authorList>
    </citation>
    <scope>NUCLEOTIDE SEQUENCE [LARGE SCALE GENOMIC DNA]</scope>
    <source>
        <strain evidence="4">OTTH 0595 / CCAP 157/2 / RCC745</strain>
    </source>
</reference>
<feature type="compositionally biased region" description="Basic and acidic residues" evidence="2">
    <location>
        <begin position="650"/>
        <end position="663"/>
    </location>
</feature>
<evidence type="ECO:0000256" key="2">
    <source>
        <dbReference type="SAM" id="MobiDB-lite"/>
    </source>
</evidence>
<dbReference type="OrthoDB" id="10560964at2759"/>
<feature type="region of interest" description="Disordered" evidence="2">
    <location>
        <begin position="650"/>
        <end position="675"/>
    </location>
</feature>
<keyword evidence="1" id="KW-0175">Coiled coil</keyword>
<reference evidence="3 4" key="2">
    <citation type="journal article" date="2014" name="BMC Genomics">
        <title>An improved genome of the model marine alga Ostreococcus tauri unfolds by assessing Illumina de novo assemblies.</title>
        <authorList>
            <person name="Blanc-Mathieu R."/>
            <person name="Verhelst B."/>
            <person name="Derelle E."/>
            <person name="Rombauts S."/>
            <person name="Bouget F.Y."/>
            <person name="Carre I."/>
            <person name="Chateau A."/>
            <person name="Eyre-Walker A."/>
            <person name="Grimsley N."/>
            <person name="Moreau H."/>
            <person name="Piegu B."/>
            <person name="Rivals E."/>
            <person name="Schackwitz W."/>
            <person name="Van de Peer Y."/>
            <person name="Piganeau G."/>
        </authorList>
    </citation>
    <scope>NUCLEOTIDE SEQUENCE [LARGE SCALE GENOMIC DNA]</scope>
    <source>
        <strain evidence="4">OTTH 0595 / CCAP 157/2 / RCC745</strain>
    </source>
</reference>
<dbReference type="RefSeq" id="XP_022839631.1">
    <property type="nucleotide sequence ID" value="XM_022983356.1"/>
</dbReference>
<dbReference type="AlphaFoldDB" id="A0A090MAE4"/>
<protein>
    <submittedName>
        <fullName evidence="3">Unnamed product</fullName>
    </submittedName>
</protein>
<feature type="coiled-coil region" evidence="1">
    <location>
        <begin position="535"/>
        <end position="637"/>
    </location>
</feature>
<dbReference type="GeneID" id="34946126"/>
<accession>A0A090MAE4</accession>
<dbReference type="EMBL" id="CAID01000009">
    <property type="protein sequence ID" value="CEF99074.1"/>
    <property type="molecule type" value="Genomic_DNA"/>
</dbReference>
<dbReference type="Proteomes" id="UP000009170">
    <property type="component" value="Unassembled WGS sequence"/>
</dbReference>
<dbReference type="KEGG" id="ota:OT_ostta09g02420"/>
<feature type="coiled-coil region" evidence="1">
    <location>
        <begin position="677"/>
        <end position="704"/>
    </location>
</feature>
<sequence length="898" mass="100620">MSPVDDDDDAPKRRARAALKVVESASTAVERMRDGLKSASRDDFNDALDALRRSRARARWFDVVEDDVEASSTGAAIGREVTAAIERGEDYGTFWLSTSGRSARRRAEEGTCVERACGAMFESCVGLRQREYEVSATCMASGTRDRSKPRDLLEDGGDDASGTSGTTVVRLESVSDAVAAYEDAMHRAQSVFVEGGVEVDRHVVFTLRLKLWSDAETATETESEDEPVVTRVHFVFVAPYVPSAGIIGGAGKVDRAARIDCTRSLAALMAVLRSLDSHTSDSASRQIKAWRESPLTRLMWTCGMLNLHCATLYAVCENVLCHAVEDDETSPLVLPPAVEGVLKFALQLKETVEDSEPTPRTRNPPVPTPPRVHTSVKSREPTSSVADRRTRLTRADTVTWRRAPTGEARRSVTPAPADGMPESSQGEKITLEQVDAIARFIRTHASGLSGRRMEGTMRRLMTEWTQMSQSYETILEDFGTLEEQLAAAQLREDEAVEYAEQITSDLAVTSRWCESLEEEKAGVPARIKQAAMEAERVAIARADALEKRVKELEAQLVRNSVPEMERVRDEAERAAKEAIEKYEQELEKRVSIQGTLEGVIGTQRTLQEEIESVRRELETSERARKAEREETERVRNDLRQRYEVEGELRNRIAESEQSHEKSMRAARQATVEREDELNDMRRQRDDALHKVHQKEEEIVEARANARASSLNAEVAQSALSDAKEVQQKNAKEIEALKLRNSDLIVEIKHAKRELEETCIALNNVKEKLEELEDGSEEMIQKRREIDDEVHRLKLTVADLEAKNKSIEMDREVAYEAADVARMEHAKIMASVLDLTEEVSRLQSSLFAAQETTRVLLDEEAARLKQLVPPVPDNEYVSPEWLRDTSWHQNQARSLASAS</sequence>
<keyword evidence="4" id="KW-1185">Reference proteome</keyword>
<comment type="caution">
    <text evidence="3">The sequence shown here is derived from an EMBL/GenBank/DDBJ whole genome shotgun (WGS) entry which is preliminary data.</text>
</comment>
<feature type="compositionally biased region" description="Basic and acidic residues" evidence="2">
    <location>
        <begin position="143"/>
        <end position="153"/>
    </location>
</feature>